<proteinExistence type="predicted"/>
<dbReference type="PANTHER" id="PTHR43861">
    <property type="entry name" value="TRANS-ACONITATE 2-METHYLTRANSFERASE-RELATED"/>
    <property type="match status" value="1"/>
</dbReference>
<dbReference type="Pfam" id="PF13649">
    <property type="entry name" value="Methyltransf_25"/>
    <property type="match status" value="1"/>
</dbReference>
<keyword evidence="3" id="KW-0489">Methyltransferase</keyword>
<dbReference type="SUPFAM" id="SSF53335">
    <property type="entry name" value="S-adenosyl-L-methionine-dependent methyltransferases"/>
    <property type="match status" value="1"/>
</dbReference>
<dbReference type="GO" id="GO:0008168">
    <property type="term" value="F:methyltransferase activity"/>
    <property type="evidence" value="ECO:0007669"/>
    <property type="project" value="UniProtKB-KW"/>
</dbReference>
<sequence>MTQYHELAGIYDYLVQGVDFEGWIDYIEELLVKFEYSPKTIIDLACGTGNTAFPFARRGYRVAGVDLSARMIDIARKKAEKENLNINFFVQDICCLKLPEPVELITCFHDGLNYLLNYEDIKLTFKKVFDNLLSGGLFIFDLNAVRWLADSSQETTVVQEDDLTLIWQTSYEPEKDIWTIDLTGFFREGDLYRKFQERHSEKAYTPQEIETALREAGLELLAAYHAFSIETIKYDSRRHFYVAKKMA</sequence>
<evidence type="ECO:0000313" key="4">
    <source>
        <dbReference type="Proteomes" id="UP000002217"/>
    </source>
</evidence>
<reference evidence="3 4" key="1">
    <citation type="journal article" date="2009" name="Stand. Genomic Sci.">
        <title>Complete genome sequence of Desulfotomaculum acetoxidans type strain (5575).</title>
        <authorList>
            <person name="Spring S."/>
            <person name="Lapidus A."/>
            <person name="Schroder M."/>
            <person name="Gleim D."/>
            <person name="Sims D."/>
            <person name="Meincke L."/>
            <person name="Glavina Del Rio T."/>
            <person name="Tice H."/>
            <person name="Copeland A."/>
            <person name="Cheng J.F."/>
            <person name="Lucas S."/>
            <person name="Chen F."/>
            <person name="Nolan M."/>
            <person name="Bruce D."/>
            <person name="Goodwin L."/>
            <person name="Pitluck S."/>
            <person name="Ivanova N."/>
            <person name="Mavromatis K."/>
            <person name="Mikhailova N."/>
            <person name="Pati A."/>
            <person name="Chen A."/>
            <person name="Palaniappan K."/>
            <person name="Land M."/>
            <person name="Hauser L."/>
            <person name="Chang Y.J."/>
            <person name="Jeffries C.D."/>
            <person name="Chain P."/>
            <person name="Saunders E."/>
            <person name="Brettin T."/>
            <person name="Detter J.C."/>
            <person name="Goker M."/>
            <person name="Bristow J."/>
            <person name="Eisen J.A."/>
            <person name="Markowitz V."/>
            <person name="Hugenholtz P."/>
            <person name="Kyrpides N.C."/>
            <person name="Klenk H.P."/>
            <person name="Han C."/>
        </authorList>
    </citation>
    <scope>NUCLEOTIDE SEQUENCE [LARGE SCALE GENOMIC DNA]</scope>
    <source>
        <strain evidence="4">ATCC 49208 / DSM 771 / VKM B-1644</strain>
    </source>
</reference>
<protein>
    <submittedName>
        <fullName evidence="3">Methyltransferase type 11</fullName>
    </submittedName>
</protein>
<evidence type="ECO:0000256" key="1">
    <source>
        <dbReference type="ARBA" id="ARBA00022679"/>
    </source>
</evidence>
<feature type="domain" description="Methyltransferase" evidence="2">
    <location>
        <begin position="41"/>
        <end position="136"/>
    </location>
</feature>
<organism evidence="3 4">
    <name type="scientific">Desulfofarcimen acetoxidans (strain ATCC 49208 / DSM 771 / KCTC 5769 / VKM B-1644 / 5575)</name>
    <name type="common">Desulfotomaculum acetoxidans</name>
    <dbReference type="NCBI Taxonomy" id="485916"/>
    <lineage>
        <taxon>Bacteria</taxon>
        <taxon>Bacillati</taxon>
        <taxon>Bacillota</taxon>
        <taxon>Clostridia</taxon>
        <taxon>Eubacteriales</taxon>
        <taxon>Peptococcaceae</taxon>
        <taxon>Desulfofarcimen</taxon>
    </lineage>
</organism>
<name>C8W6C7_DESAS</name>
<dbReference type="KEGG" id="dae:Dtox_1339"/>
<dbReference type="GO" id="GO:0032259">
    <property type="term" value="P:methylation"/>
    <property type="evidence" value="ECO:0007669"/>
    <property type="project" value="UniProtKB-KW"/>
</dbReference>
<dbReference type="Gene3D" id="3.40.50.150">
    <property type="entry name" value="Vaccinia Virus protein VP39"/>
    <property type="match status" value="1"/>
</dbReference>
<dbReference type="HOGENOM" id="CLU_069129_1_2_9"/>
<evidence type="ECO:0000259" key="2">
    <source>
        <dbReference type="Pfam" id="PF13649"/>
    </source>
</evidence>
<dbReference type="InterPro" id="IPR029063">
    <property type="entry name" value="SAM-dependent_MTases_sf"/>
</dbReference>
<keyword evidence="4" id="KW-1185">Reference proteome</keyword>
<gene>
    <name evidence="3" type="ordered locus">Dtox_1339</name>
</gene>
<evidence type="ECO:0000313" key="3">
    <source>
        <dbReference type="EMBL" id="ACV62216.1"/>
    </source>
</evidence>
<accession>C8W6C7</accession>
<dbReference type="EMBL" id="CP001720">
    <property type="protein sequence ID" value="ACV62216.1"/>
    <property type="molecule type" value="Genomic_DNA"/>
</dbReference>
<dbReference type="eggNOG" id="COG2226">
    <property type="taxonomic scope" value="Bacteria"/>
</dbReference>
<dbReference type="InterPro" id="IPR041698">
    <property type="entry name" value="Methyltransf_25"/>
</dbReference>
<dbReference type="Gene3D" id="2.20.25.110">
    <property type="entry name" value="S-adenosyl-L-methionine-dependent methyltransferases"/>
    <property type="match status" value="1"/>
</dbReference>
<dbReference type="CDD" id="cd02440">
    <property type="entry name" value="AdoMet_MTases"/>
    <property type="match status" value="1"/>
</dbReference>
<dbReference type="AlphaFoldDB" id="C8W6C7"/>
<keyword evidence="1 3" id="KW-0808">Transferase</keyword>
<dbReference type="Proteomes" id="UP000002217">
    <property type="component" value="Chromosome"/>
</dbReference>
<dbReference type="OrthoDB" id="9811589at2"/>
<dbReference type="RefSeq" id="WP_015756931.1">
    <property type="nucleotide sequence ID" value="NC_013216.1"/>
</dbReference>
<dbReference type="STRING" id="485916.Dtox_1339"/>